<dbReference type="PANTHER" id="PTHR30250">
    <property type="entry name" value="PST FAMILY PREDICTED COLANIC ACID TRANSPORTER"/>
    <property type="match status" value="1"/>
</dbReference>
<sequence>MNKKIARVLSVVPPGTHLVIGGTLVLGAASYIQIAAANHALTGDSRAAVAALWSLIMMLTLGLFFPVEQELTRVVAARAVRGDGVLPVVRRAAAVTFGIIAFFSLAIAVFSGPVARLFLHGQSQLLWAFAAAMAGMGLAFASRGVLAGLGRFNAYGVSLGIDGGLRILLALGLLAAGVHSALAYALVLVAAPLGAVLCTLPAMLRGCRPGPQMRWSELFQNTGLLISSSLLAQVVVNAAVLTTGLLAPLDTDLQVAILNAGVVCRVPLFVFGSLQPTLMTGLSTAATSGDGPGFRKMLVQTCAVVGGLGVLGAVPAVVIGPWLLETFMGAPPVLGSMDLFWFSVGTMFYMLAMVLGQALVAMGRHVLQLAGWAFGTAVLVGVSCIPGPVATRVEVSYFVGSLGTALLLLGLIWRESRRTPRPGAPADAQELGPPAMPRATESL</sequence>
<name>A0ABV6V615_9ACTN</name>
<accession>A0ABV6V615</accession>
<organism evidence="1 2">
    <name type="scientific">Streptacidiphilus alkalitolerans</name>
    <dbReference type="NCBI Taxonomy" id="3342712"/>
    <lineage>
        <taxon>Bacteria</taxon>
        <taxon>Bacillati</taxon>
        <taxon>Actinomycetota</taxon>
        <taxon>Actinomycetes</taxon>
        <taxon>Kitasatosporales</taxon>
        <taxon>Streptomycetaceae</taxon>
        <taxon>Streptacidiphilus</taxon>
    </lineage>
</organism>
<comment type="caution">
    <text evidence="1">The sequence shown here is derived from an EMBL/GenBank/DDBJ whole genome shotgun (WGS) entry which is preliminary data.</text>
</comment>
<evidence type="ECO:0000313" key="2">
    <source>
        <dbReference type="Proteomes" id="UP001592582"/>
    </source>
</evidence>
<dbReference type="Proteomes" id="UP001592582">
    <property type="component" value="Unassembled WGS sequence"/>
</dbReference>
<protein>
    <submittedName>
        <fullName evidence="1">Uncharacterized protein</fullName>
    </submittedName>
</protein>
<gene>
    <name evidence="1" type="ORF">ACEZDG_07580</name>
</gene>
<dbReference type="EMBL" id="JBHEZX010000003">
    <property type="protein sequence ID" value="MFC1409143.1"/>
    <property type="molecule type" value="Genomic_DNA"/>
</dbReference>
<evidence type="ECO:0000313" key="1">
    <source>
        <dbReference type="EMBL" id="MFC1409143.1"/>
    </source>
</evidence>
<proteinExistence type="predicted"/>
<dbReference type="PANTHER" id="PTHR30250:SF11">
    <property type="entry name" value="O-ANTIGEN TRANSPORTER-RELATED"/>
    <property type="match status" value="1"/>
</dbReference>
<reference evidence="1 2" key="1">
    <citation type="submission" date="2024-09" db="EMBL/GenBank/DDBJ databases">
        <authorList>
            <person name="Lee S.D."/>
        </authorList>
    </citation>
    <scope>NUCLEOTIDE SEQUENCE [LARGE SCALE GENOMIC DNA]</scope>
    <source>
        <strain evidence="1 2">N1-1</strain>
    </source>
</reference>
<dbReference type="InterPro" id="IPR050833">
    <property type="entry name" value="Poly_Biosynth_Transport"/>
</dbReference>
<keyword evidence="2" id="KW-1185">Reference proteome</keyword>